<dbReference type="Proteomes" id="UP001227192">
    <property type="component" value="Unassembled WGS sequence"/>
</dbReference>
<name>A0AAI9T6Q3_PENTH</name>
<dbReference type="EMBL" id="LACB01000837">
    <property type="protein sequence ID" value="KAJ9481281.1"/>
    <property type="molecule type" value="Genomic_DNA"/>
</dbReference>
<evidence type="ECO:0000256" key="1">
    <source>
        <dbReference type="SAM" id="MobiDB-lite"/>
    </source>
</evidence>
<reference evidence="2" key="2">
    <citation type="journal article" date="2016" name="Fungal Biol.">
        <title>Ochratoxin A production by Penicillium thymicola.</title>
        <authorList>
            <person name="Nguyen H.D.T."/>
            <person name="McMullin D.R."/>
            <person name="Ponomareva E."/>
            <person name="Riley R."/>
            <person name="Pomraning K.R."/>
            <person name="Baker S.E."/>
            <person name="Seifert K.A."/>
        </authorList>
    </citation>
    <scope>NUCLEOTIDE SEQUENCE</scope>
    <source>
        <strain evidence="2">DAOM 180753</strain>
    </source>
</reference>
<keyword evidence="3" id="KW-1185">Reference proteome</keyword>
<organism evidence="2 3">
    <name type="scientific">Penicillium thymicola</name>
    <dbReference type="NCBI Taxonomy" id="293382"/>
    <lineage>
        <taxon>Eukaryota</taxon>
        <taxon>Fungi</taxon>
        <taxon>Dikarya</taxon>
        <taxon>Ascomycota</taxon>
        <taxon>Pezizomycotina</taxon>
        <taxon>Eurotiomycetes</taxon>
        <taxon>Eurotiomycetidae</taxon>
        <taxon>Eurotiales</taxon>
        <taxon>Aspergillaceae</taxon>
        <taxon>Penicillium</taxon>
    </lineage>
</organism>
<accession>A0AAI9T6Q3</accession>
<dbReference type="AlphaFoldDB" id="A0AAI9T6Q3"/>
<sequence>MQQLRGRNGAHPTAAAHSFIRTALTQSVRGDLHVSTEVARMAWKLVPGRCASDAPSRRSTVPPEKGKKSLANQHVLPYLSPLLTHVSPHVSSTDSIKQSKG</sequence>
<evidence type="ECO:0000313" key="2">
    <source>
        <dbReference type="EMBL" id="KAJ9481281.1"/>
    </source>
</evidence>
<proteinExistence type="predicted"/>
<comment type="caution">
    <text evidence="2">The sequence shown here is derived from an EMBL/GenBank/DDBJ whole genome shotgun (WGS) entry which is preliminary data.</text>
</comment>
<evidence type="ECO:0000313" key="3">
    <source>
        <dbReference type="Proteomes" id="UP001227192"/>
    </source>
</evidence>
<reference evidence="2" key="1">
    <citation type="submission" date="2015-06" db="EMBL/GenBank/DDBJ databases">
        <authorList>
            <person name="Nguyen H."/>
        </authorList>
    </citation>
    <scope>NUCLEOTIDE SEQUENCE</scope>
    <source>
        <strain evidence="2">DAOM 180753</strain>
    </source>
</reference>
<protein>
    <submittedName>
        <fullName evidence="2">Uncharacterized protein</fullName>
    </submittedName>
</protein>
<feature type="region of interest" description="Disordered" evidence="1">
    <location>
        <begin position="50"/>
        <end position="72"/>
    </location>
</feature>
<gene>
    <name evidence="2" type="ORF">VN97_g12210</name>
</gene>